<keyword evidence="2" id="KW-1185">Reference proteome</keyword>
<dbReference type="Proteomes" id="UP001234297">
    <property type="component" value="Chromosome 3"/>
</dbReference>
<gene>
    <name evidence="1" type="ORF">MRB53_011040</name>
</gene>
<sequence length="1205" mass="137724">MVGTWFTSVLAFCNLFNWRGPVLLDYLQEAKATLMATVANNIELIVLPCGPRLVEGTFMERWKPPIRLDLDLHLHLDSLFSIIENEIHSFLISCSPEKLEDKKKDEQGKMVLDTVNQTAVSYLVNLALEKVMSYLSNFLGDQKLLEKIKVSLTDIRGFIEIAEGSPVLDPKLMELLERIKDAAYDAEDLLEEYDIEERRRSQEPPQKKVRNFIPEVFNRPKLASELKDVSERLEAIKAESDKFRLKKTVANWESKFKKQRETHSFVIKSQVLGREEEKTKLLSLLLSPHEDVLVIPIVGMGGIGKTTLAQFAYNDEDVDDHFNLKMWICVSDDFDFKRLQNKIIERAARGPSNVKNFERAAHGRPGGPGPSNVEKFDLEELQQPLRKALSKKRFLLVLDDVWNEELDKWERLRDLLICGGRGSRIVVTTRIRKVASIMSTISPIVLEGLPDDHCWSLFSQRGLGNQREEEETHQVKLVSIGSEIVKKCKGNPLAILTLGGLLSCETDAVRWAYVRDSEIWNIANENEYGILPALRLSYNHLKSHVKQCFAFCAIFPKNFEVEKEKLIKLWMANGFIPSKIGMELEDIGNEIFNELVMKSFFQDVKEDRTTYYRSGRLGLFADKITLFGMHDLFHDLAQSVMGNECCVTEEGKLVKISKRVRHISCFDLTSSGMLRVSLFEARRLRTFINYGDGRHSPTHMQKFRYSRALDLNHVRRLQLQLPPPLDNLKHIRYLNLSKSGINMLPASLTSLYYLQTLILTMCEQLRELPTGLWYLTNLRHLDIRGCRTLTHMPPRMGQLTCLQELTRFIVSKNIEFSGIGELQSLSLRGRLIIEHLENIKNPIDVEQANLIGKPNLTSLELNWAGISLPDSGNMRTNEGKTEEQILQGLQPHGNLEALMLSNYGGIQFPSWMMDKTLARVQKINLFQCGRLKHLPPLGQLPSLKVLEIIRLQNVEYIGDEIYGNEVSAKFPSLEELTIRDMGKLRRWSGWKSGRIFPRLVKLKIYDCPMLTTVILFLSGAEPLCQGMLQNLTHLKIANCTQLVDVHMGLQNLTTLKSMSLKKCDLLFFPVEEMRGLISLQELTTDSGDRLVSFSKQLHHISLLKSLKIKDCKSTTLPNEISFLTGLRVLKLIWCDLESLPEWLGNLTSLHHLSIKSCYKITSLPKELQRLPALKALFISLRNCKPVTKQDEGDGSICMCWPWQST</sequence>
<evidence type="ECO:0000313" key="1">
    <source>
        <dbReference type="EMBL" id="KAJ8636773.1"/>
    </source>
</evidence>
<evidence type="ECO:0000313" key="2">
    <source>
        <dbReference type="Proteomes" id="UP001234297"/>
    </source>
</evidence>
<proteinExistence type="predicted"/>
<protein>
    <submittedName>
        <fullName evidence="1">Uncharacterized protein</fullName>
    </submittedName>
</protein>
<name>A0ACC2LTV3_PERAE</name>
<reference evidence="1 2" key="1">
    <citation type="journal article" date="2022" name="Hortic Res">
        <title>A haplotype resolved chromosomal level avocado genome allows analysis of novel avocado genes.</title>
        <authorList>
            <person name="Nath O."/>
            <person name="Fletcher S.J."/>
            <person name="Hayward A."/>
            <person name="Shaw L.M."/>
            <person name="Masouleh A.K."/>
            <person name="Furtado A."/>
            <person name="Henry R.J."/>
            <person name="Mitter N."/>
        </authorList>
    </citation>
    <scope>NUCLEOTIDE SEQUENCE [LARGE SCALE GENOMIC DNA]</scope>
    <source>
        <strain evidence="2">cv. Hass</strain>
    </source>
</reference>
<dbReference type="EMBL" id="CM056811">
    <property type="protein sequence ID" value="KAJ8636773.1"/>
    <property type="molecule type" value="Genomic_DNA"/>
</dbReference>
<accession>A0ACC2LTV3</accession>
<organism evidence="1 2">
    <name type="scientific">Persea americana</name>
    <name type="common">Avocado</name>
    <dbReference type="NCBI Taxonomy" id="3435"/>
    <lineage>
        <taxon>Eukaryota</taxon>
        <taxon>Viridiplantae</taxon>
        <taxon>Streptophyta</taxon>
        <taxon>Embryophyta</taxon>
        <taxon>Tracheophyta</taxon>
        <taxon>Spermatophyta</taxon>
        <taxon>Magnoliopsida</taxon>
        <taxon>Magnoliidae</taxon>
        <taxon>Laurales</taxon>
        <taxon>Lauraceae</taxon>
        <taxon>Persea</taxon>
    </lineage>
</organism>
<comment type="caution">
    <text evidence="1">The sequence shown here is derived from an EMBL/GenBank/DDBJ whole genome shotgun (WGS) entry which is preliminary data.</text>
</comment>